<organism evidence="2 3">
    <name type="scientific">Candidatus Giovannonibacteria bacterium RIFCSPLOWO2_01_FULL_46_13</name>
    <dbReference type="NCBI Taxonomy" id="1798352"/>
    <lineage>
        <taxon>Bacteria</taxon>
        <taxon>Candidatus Giovannoniibacteriota</taxon>
    </lineage>
</organism>
<feature type="transmembrane region" description="Helical" evidence="1">
    <location>
        <begin position="84"/>
        <end position="104"/>
    </location>
</feature>
<gene>
    <name evidence="2" type="ORF">A3B18_03445</name>
</gene>
<reference evidence="2 3" key="1">
    <citation type="journal article" date="2016" name="Nat. Commun.">
        <title>Thousands of microbial genomes shed light on interconnected biogeochemical processes in an aquifer system.</title>
        <authorList>
            <person name="Anantharaman K."/>
            <person name="Brown C.T."/>
            <person name="Hug L.A."/>
            <person name="Sharon I."/>
            <person name="Castelle C.J."/>
            <person name="Probst A.J."/>
            <person name="Thomas B.C."/>
            <person name="Singh A."/>
            <person name="Wilkins M.J."/>
            <person name="Karaoz U."/>
            <person name="Brodie E.L."/>
            <person name="Williams K.H."/>
            <person name="Hubbard S.S."/>
            <person name="Banfield J.F."/>
        </authorList>
    </citation>
    <scope>NUCLEOTIDE SEQUENCE [LARGE SCALE GENOMIC DNA]</scope>
</reference>
<dbReference type="AlphaFoldDB" id="A0A1F5X428"/>
<accession>A0A1F5X428</accession>
<protein>
    <submittedName>
        <fullName evidence="2">Uncharacterized protein</fullName>
    </submittedName>
</protein>
<dbReference type="EMBL" id="MFIE01000015">
    <property type="protein sequence ID" value="OGF82649.1"/>
    <property type="molecule type" value="Genomic_DNA"/>
</dbReference>
<name>A0A1F5X428_9BACT</name>
<feature type="transmembrane region" description="Helical" evidence="1">
    <location>
        <begin position="148"/>
        <end position="172"/>
    </location>
</feature>
<keyword evidence="1" id="KW-1133">Transmembrane helix</keyword>
<sequence>MKEISEDLNKENGPILAGIKILFADMGISGAIGFIIGMVLGAAGMTGEQLQDPSSLIQNLGIIVGLLVSVYMAFLLYRSYSQDIKAFVALLIAGLIFSAIHVYVNMSSTTPNLMRDLMAVIAQVVSYFVGWYAAKNTDLQLFLPSRKWVIGFLVAGIVIAFFGVLGFVTVIFS</sequence>
<keyword evidence="1" id="KW-0812">Transmembrane</keyword>
<keyword evidence="1" id="KW-0472">Membrane</keyword>
<feature type="transmembrane region" description="Helical" evidence="1">
    <location>
        <begin position="21"/>
        <end position="44"/>
    </location>
</feature>
<proteinExistence type="predicted"/>
<comment type="caution">
    <text evidence="2">The sequence shown here is derived from an EMBL/GenBank/DDBJ whole genome shotgun (WGS) entry which is preliminary data.</text>
</comment>
<evidence type="ECO:0000313" key="3">
    <source>
        <dbReference type="Proteomes" id="UP000178684"/>
    </source>
</evidence>
<feature type="transmembrane region" description="Helical" evidence="1">
    <location>
        <begin position="56"/>
        <end position="77"/>
    </location>
</feature>
<feature type="transmembrane region" description="Helical" evidence="1">
    <location>
        <begin position="116"/>
        <end position="134"/>
    </location>
</feature>
<evidence type="ECO:0000313" key="2">
    <source>
        <dbReference type="EMBL" id="OGF82649.1"/>
    </source>
</evidence>
<dbReference type="Proteomes" id="UP000178684">
    <property type="component" value="Unassembled WGS sequence"/>
</dbReference>
<evidence type="ECO:0000256" key="1">
    <source>
        <dbReference type="SAM" id="Phobius"/>
    </source>
</evidence>